<reference evidence="10 11" key="1">
    <citation type="journal article" date="2023" name="Insect Mol. Biol.">
        <title>Genome sequencing provides insights into the evolution of gene families encoding plant cell wall-degrading enzymes in longhorned beetles.</title>
        <authorList>
            <person name="Shin N.R."/>
            <person name="Okamura Y."/>
            <person name="Kirsch R."/>
            <person name="Pauchet Y."/>
        </authorList>
    </citation>
    <scope>NUCLEOTIDE SEQUENCE [LARGE SCALE GENOMIC DNA]</scope>
    <source>
        <strain evidence="10">EAD_L_NR</strain>
    </source>
</reference>
<evidence type="ECO:0000256" key="7">
    <source>
        <dbReference type="ARBA" id="ARBA00023125"/>
    </source>
</evidence>
<evidence type="ECO:0000313" key="10">
    <source>
        <dbReference type="EMBL" id="KAJ8912343.1"/>
    </source>
</evidence>
<feature type="domain" description="DNA-directed DNA polymerase family B mitochondria/virus" evidence="9">
    <location>
        <begin position="102"/>
        <end position="338"/>
    </location>
</feature>
<dbReference type="GO" id="GO:0006260">
    <property type="term" value="P:DNA replication"/>
    <property type="evidence" value="ECO:0007669"/>
    <property type="project" value="UniProtKB-KW"/>
</dbReference>
<sequence length="351" mass="41568">MKIIFMKIQRKEQMKERGKQTYKYVCQITDIDPLLAEGFKSFGNKNRFRRILNDISEIEHSDIVELLPQPMEKEDYFEFPFDINVSHFQLPRVYISFTKYCEETNVKFRFVDSYSFMGFSLDALSSILIEEDFVNLRNEFHDLEDTKCKLLLRKGVFCYDYVDNMNKLQEIQLPRQEDFYSILTDEGISLEDYEHAQNVWRTFCCRNLGEYADLYLKTDVMLLTDIFEQFRATCHETYGLDPAHYYTLPGYTWDAMLKHTKCSLETIQDVDILLFFESGVRGGLSQCSNRYSIANNKYVPGYNSEAPSKYLMYFDVNNLYGWAMSQYLPFGGFEWLTDLEDFNIIQTSVIF</sequence>
<dbReference type="Pfam" id="PF03175">
    <property type="entry name" value="DNA_pol_B_2"/>
    <property type="match status" value="1"/>
</dbReference>
<accession>A0AAV8VDY1</accession>
<keyword evidence="4" id="KW-0548">Nucleotidyltransferase</keyword>
<comment type="similarity">
    <text evidence="1">Belongs to the DNA polymerase type-B family.</text>
</comment>
<evidence type="ECO:0000256" key="8">
    <source>
        <dbReference type="ARBA" id="ARBA00049244"/>
    </source>
</evidence>
<evidence type="ECO:0000256" key="2">
    <source>
        <dbReference type="ARBA" id="ARBA00012417"/>
    </source>
</evidence>
<organism evidence="10 11">
    <name type="scientific">Exocentrus adspersus</name>
    <dbReference type="NCBI Taxonomy" id="1586481"/>
    <lineage>
        <taxon>Eukaryota</taxon>
        <taxon>Metazoa</taxon>
        <taxon>Ecdysozoa</taxon>
        <taxon>Arthropoda</taxon>
        <taxon>Hexapoda</taxon>
        <taxon>Insecta</taxon>
        <taxon>Pterygota</taxon>
        <taxon>Neoptera</taxon>
        <taxon>Endopterygota</taxon>
        <taxon>Coleoptera</taxon>
        <taxon>Polyphaga</taxon>
        <taxon>Cucujiformia</taxon>
        <taxon>Chrysomeloidea</taxon>
        <taxon>Cerambycidae</taxon>
        <taxon>Lamiinae</taxon>
        <taxon>Acanthocinini</taxon>
        <taxon>Exocentrus</taxon>
    </lineage>
</organism>
<evidence type="ECO:0000256" key="5">
    <source>
        <dbReference type="ARBA" id="ARBA00022705"/>
    </source>
</evidence>
<dbReference type="InterPro" id="IPR004868">
    <property type="entry name" value="DNA-dir_DNA_pol_B_mt/vir"/>
</dbReference>
<dbReference type="Proteomes" id="UP001159042">
    <property type="component" value="Unassembled WGS sequence"/>
</dbReference>
<comment type="caution">
    <text evidence="10">The sequence shown here is derived from an EMBL/GenBank/DDBJ whole genome shotgun (WGS) entry which is preliminary data.</text>
</comment>
<gene>
    <name evidence="10" type="ORF">NQ315_014710</name>
</gene>
<evidence type="ECO:0000256" key="3">
    <source>
        <dbReference type="ARBA" id="ARBA00022679"/>
    </source>
</evidence>
<protein>
    <recommendedName>
        <fullName evidence="2">DNA-directed DNA polymerase</fullName>
        <ecNumber evidence="2">2.7.7.7</ecNumber>
    </recommendedName>
</protein>
<dbReference type="InterPro" id="IPR043502">
    <property type="entry name" value="DNA/RNA_pol_sf"/>
</dbReference>
<keyword evidence="3" id="KW-0808">Transferase</keyword>
<dbReference type="SUPFAM" id="SSF56672">
    <property type="entry name" value="DNA/RNA polymerases"/>
    <property type="match status" value="1"/>
</dbReference>
<proteinExistence type="inferred from homology"/>
<evidence type="ECO:0000256" key="1">
    <source>
        <dbReference type="ARBA" id="ARBA00005755"/>
    </source>
</evidence>
<keyword evidence="7" id="KW-0238">DNA-binding</keyword>
<dbReference type="GO" id="GO:0003887">
    <property type="term" value="F:DNA-directed DNA polymerase activity"/>
    <property type="evidence" value="ECO:0007669"/>
    <property type="project" value="UniProtKB-KW"/>
</dbReference>
<evidence type="ECO:0000313" key="11">
    <source>
        <dbReference type="Proteomes" id="UP001159042"/>
    </source>
</evidence>
<keyword evidence="6" id="KW-0239">DNA-directed DNA polymerase</keyword>
<evidence type="ECO:0000256" key="4">
    <source>
        <dbReference type="ARBA" id="ARBA00022695"/>
    </source>
</evidence>
<evidence type="ECO:0000259" key="9">
    <source>
        <dbReference type="Pfam" id="PF03175"/>
    </source>
</evidence>
<dbReference type="PANTHER" id="PTHR31511">
    <property type="entry name" value="PROTEIN CBG23764"/>
    <property type="match status" value="1"/>
</dbReference>
<dbReference type="EC" id="2.7.7.7" evidence="2"/>
<evidence type="ECO:0000256" key="6">
    <source>
        <dbReference type="ARBA" id="ARBA00022932"/>
    </source>
</evidence>
<dbReference type="EMBL" id="JANEYG010000132">
    <property type="protein sequence ID" value="KAJ8912343.1"/>
    <property type="molecule type" value="Genomic_DNA"/>
</dbReference>
<dbReference type="GO" id="GO:0000166">
    <property type="term" value="F:nucleotide binding"/>
    <property type="evidence" value="ECO:0007669"/>
    <property type="project" value="InterPro"/>
</dbReference>
<comment type="catalytic activity">
    <reaction evidence="8">
        <text>DNA(n) + a 2'-deoxyribonucleoside 5'-triphosphate = DNA(n+1) + diphosphate</text>
        <dbReference type="Rhea" id="RHEA:22508"/>
        <dbReference type="Rhea" id="RHEA-COMP:17339"/>
        <dbReference type="Rhea" id="RHEA-COMP:17340"/>
        <dbReference type="ChEBI" id="CHEBI:33019"/>
        <dbReference type="ChEBI" id="CHEBI:61560"/>
        <dbReference type="ChEBI" id="CHEBI:173112"/>
        <dbReference type="EC" id="2.7.7.7"/>
    </reaction>
</comment>
<dbReference type="PANTHER" id="PTHR31511:SF12">
    <property type="entry name" value="RHO TERMINATION FACTOR N-TERMINAL DOMAIN-CONTAINING PROTEIN"/>
    <property type="match status" value="1"/>
</dbReference>
<dbReference type="AlphaFoldDB" id="A0AAV8VDY1"/>
<keyword evidence="11" id="KW-1185">Reference proteome</keyword>
<keyword evidence="5" id="KW-0235">DNA replication</keyword>
<name>A0AAV8VDY1_9CUCU</name>
<dbReference type="GO" id="GO:0003677">
    <property type="term" value="F:DNA binding"/>
    <property type="evidence" value="ECO:0007669"/>
    <property type="project" value="UniProtKB-KW"/>
</dbReference>